<gene>
    <name evidence="3" type="ORF">BTO10_11070</name>
</gene>
<dbReference type="InterPro" id="IPR012336">
    <property type="entry name" value="Thioredoxin-like_fold"/>
</dbReference>
<sequence>MKRLQNVFILLASLILSATAYASPSEGKQYTLLEKPYSTEYQVDKFFSLTCMPCWQMTELLKDKEGSGELELHRTHVIFNDSTLQAAGIYYTVLAQKPDLSHELLSELFSLVQTKNPLQETDIDAFFKEHNLVKQEDLTQSQQQQWAKFMEDAVTKTEQASISSIPSFIINGRYMVKLRGHRSMEELLETIQYLKEQ</sequence>
<dbReference type="RefSeq" id="WP_105024558.1">
    <property type="nucleotide sequence ID" value="NZ_MSCI01000002.1"/>
</dbReference>
<dbReference type="PANTHER" id="PTHR35891:SF3">
    <property type="entry name" value="THIOL:DISULFIDE INTERCHANGE PROTEIN DSBL"/>
    <property type="match status" value="1"/>
</dbReference>
<dbReference type="Proteomes" id="UP000238707">
    <property type="component" value="Unassembled WGS sequence"/>
</dbReference>
<dbReference type="PANTHER" id="PTHR35891">
    <property type="entry name" value="THIOL:DISULFIDE INTERCHANGE PROTEIN DSBA"/>
    <property type="match status" value="1"/>
</dbReference>
<dbReference type="InterPro" id="IPR050824">
    <property type="entry name" value="Thiol_disulfide_DsbA"/>
</dbReference>
<organism evidence="3 4">
    <name type="scientific">Vibrio chagasii</name>
    <dbReference type="NCBI Taxonomy" id="170679"/>
    <lineage>
        <taxon>Bacteria</taxon>
        <taxon>Pseudomonadati</taxon>
        <taxon>Pseudomonadota</taxon>
        <taxon>Gammaproteobacteria</taxon>
        <taxon>Vibrionales</taxon>
        <taxon>Vibrionaceae</taxon>
        <taxon>Vibrio</taxon>
    </lineage>
</organism>
<evidence type="ECO:0000256" key="1">
    <source>
        <dbReference type="SAM" id="SignalP"/>
    </source>
</evidence>
<evidence type="ECO:0000313" key="3">
    <source>
        <dbReference type="EMBL" id="PQJ59929.1"/>
    </source>
</evidence>
<feature type="domain" description="Thioredoxin-like fold" evidence="2">
    <location>
        <begin position="42"/>
        <end position="190"/>
    </location>
</feature>
<comment type="caution">
    <text evidence="3">The sequence shown here is derived from an EMBL/GenBank/DDBJ whole genome shotgun (WGS) entry which is preliminary data.</text>
</comment>
<dbReference type="Gene3D" id="3.40.30.10">
    <property type="entry name" value="Glutaredoxin"/>
    <property type="match status" value="1"/>
</dbReference>
<protein>
    <submittedName>
        <fullName evidence="3">Peptide permease</fullName>
    </submittedName>
</protein>
<feature type="signal peptide" evidence="1">
    <location>
        <begin position="1"/>
        <end position="22"/>
    </location>
</feature>
<reference evidence="3 4" key="1">
    <citation type="submission" date="2016-12" db="EMBL/GenBank/DDBJ databases">
        <title>Diversity of luminous bacteria.</title>
        <authorList>
            <person name="Yoshizawa S."/>
            <person name="Kogure K."/>
        </authorList>
    </citation>
    <scope>NUCLEOTIDE SEQUENCE [LARGE SCALE GENOMIC DNA]</scope>
    <source>
        <strain evidence="3 4">LC2-408</strain>
    </source>
</reference>
<accession>A0A2S7VCW3</accession>
<dbReference type="AlphaFoldDB" id="A0A2S7VCW3"/>
<keyword evidence="1" id="KW-0732">Signal</keyword>
<keyword evidence="4" id="KW-1185">Reference proteome</keyword>
<evidence type="ECO:0000259" key="2">
    <source>
        <dbReference type="Pfam" id="PF13462"/>
    </source>
</evidence>
<evidence type="ECO:0000313" key="4">
    <source>
        <dbReference type="Proteomes" id="UP000238707"/>
    </source>
</evidence>
<dbReference type="EMBL" id="MSCI01000002">
    <property type="protein sequence ID" value="PQJ59929.1"/>
    <property type="molecule type" value="Genomic_DNA"/>
</dbReference>
<name>A0A2S7VCW3_9VIBR</name>
<dbReference type="SUPFAM" id="SSF52833">
    <property type="entry name" value="Thioredoxin-like"/>
    <property type="match status" value="1"/>
</dbReference>
<proteinExistence type="predicted"/>
<dbReference type="InterPro" id="IPR036249">
    <property type="entry name" value="Thioredoxin-like_sf"/>
</dbReference>
<feature type="chain" id="PRO_5015672487" evidence="1">
    <location>
        <begin position="23"/>
        <end position="197"/>
    </location>
</feature>
<dbReference type="Pfam" id="PF13462">
    <property type="entry name" value="Thioredoxin_4"/>
    <property type="match status" value="1"/>
</dbReference>